<dbReference type="EMBL" id="OX597830">
    <property type="protein sequence ID" value="CAI9735486.1"/>
    <property type="molecule type" value="Genomic_DNA"/>
</dbReference>
<gene>
    <name evidence="1" type="ORF">OCTVUL_1B013260</name>
</gene>
<organism evidence="1 2">
    <name type="scientific">Octopus vulgaris</name>
    <name type="common">Common octopus</name>
    <dbReference type="NCBI Taxonomy" id="6645"/>
    <lineage>
        <taxon>Eukaryota</taxon>
        <taxon>Metazoa</taxon>
        <taxon>Spiralia</taxon>
        <taxon>Lophotrochozoa</taxon>
        <taxon>Mollusca</taxon>
        <taxon>Cephalopoda</taxon>
        <taxon>Coleoidea</taxon>
        <taxon>Octopodiformes</taxon>
        <taxon>Octopoda</taxon>
        <taxon>Incirrata</taxon>
        <taxon>Octopodidae</taxon>
        <taxon>Octopus</taxon>
    </lineage>
</organism>
<name>A0AA36FDX7_OCTVU</name>
<reference evidence="1" key="1">
    <citation type="submission" date="2023-08" db="EMBL/GenBank/DDBJ databases">
        <authorList>
            <person name="Alioto T."/>
            <person name="Alioto T."/>
            <person name="Gomez Garrido J."/>
        </authorList>
    </citation>
    <scope>NUCLEOTIDE SEQUENCE</scope>
</reference>
<proteinExistence type="predicted"/>
<evidence type="ECO:0000313" key="1">
    <source>
        <dbReference type="EMBL" id="CAI9735486.1"/>
    </source>
</evidence>
<sequence length="87" mass="9941">MGTKWLKNTDQERPIGKKLLKTTGQESPIGKKWLKTAGKERPICNKWLKATGQERSIGKTKLPIRNIHFLCQWDIVLPLLLTISDDS</sequence>
<dbReference type="Proteomes" id="UP001162480">
    <property type="component" value="Chromosome 17"/>
</dbReference>
<evidence type="ECO:0000313" key="2">
    <source>
        <dbReference type="Proteomes" id="UP001162480"/>
    </source>
</evidence>
<accession>A0AA36FDX7</accession>
<protein>
    <submittedName>
        <fullName evidence="1">Uncharacterized protein</fullName>
    </submittedName>
</protein>
<dbReference type="AlphaFoldDB" id="A0AA36FDX7"/>
<keyword evidence="2" id="KW-1185">Reference proteome</keyword>